<reference evidence="3" key="1">
    <citation type="submission" date="2019-12" db="EMBL/GenBank/DDBJ databases">
        <title>Endophytic bacteria associated with Panax ginseng seedlings.</title>
        <authorList>
            <person name="Park J.M."/>
            <person name="Shin R."/>
            <person name="Jo S.H."/>
        </authorList>
    </citation>
    <scope>NUCLEOTIDE SEQUENCE [LARGE SCALE GENOMIC DNA]</scope>
    <source>
        <strain evidence="3">PgKB30</strain>
    </source>
</reference>
<protein>
    <recommendedName>
        <fullName evidence="1">Fimbrial-type adhesion domain-containing protein</fullName>
    </recommendedName>
</protein>
<dbReference type="Pfam" id="PF00419">
    <property type="entry name" value="Fimbrial"/>
    <property type="match status" value="1"/>
</dbReference>
<feature type="domain" description="Fimbrial-type adhesion" evidence="1">
    <location>
        <begin position="206"/>
        <end position="329"/>
    </location>
</feature>
<dbReference type="InterPro" id="IPR000259">
    <property type="entry name" value="Adhesion_dom_fimbrial"/>
</dbReference>
<keyword evidence="3" id="KW-1185">Reference proteome</keyword>
<dbReference type="RefSeq" id="WP_172610796.1">
    <property type="nucleotide sequence ID" value="NZ_CP053746.1"/>
</dbReference>
<sequence>MKTSIIRKWLMLPITLLMTLLMPGLALALTCKTQGAGESVVRADLSSTVAIPANLPDGSVVWRSERLNLAVECARDEAGGPEDVFMYLNPENLQIGEGIRAGLTLSSVDYVQNSGRIPTQQQAPACTDASSGCPSVTFNLPFSVFIEKYGPTPPSGVASDLYDYRMFQLDGRDGPNPGADGKLSYVINNLMGLRFVACDAELRVMPETVDFGDVAIRNVRVGEMATFQRFALATSRTCESPFSLNARITPVSGILKGDVLVPVDNDSIGIRITQARDRSPVPFHEPFHLTDLLEGNYSDTADFNAELLWQTSTPTAGPFSAEVMVDLFYK</sequence>
<organism evidence="2 3">
    <name type="scientific">Pseudomonas graminis</name>
    <dbReference type="NCBI Taxonomy" id="158627"/>
    <lineage>
        <taxon>Bacteria</taxon>
        <taxon>Pseudomonadati</taxon>
        <taxon>Pseudomonadota</taxon>
        <taxon>Gammaproteobacteria</taxon>
        <taxon>Pseudomonadales</taxon>
        <taxon>Pseudomonadaceae</taxon>
        <taxon>Pseudomonas</taxon>
    </lineage>
</organism>
<dbReference type="Gene3D" id="2.60.40.1090">
    <property type="entry name" value="Fimbrial-type adhesion domain"/>
    <property type="match status" value="1"/>
</dbReference>
<dbReference type="SUPFAM" id="SSF49401">
    <property type="entry name" value="Bacterial adhesins"/>
    <property type="match status" value="1"/>
</dbReference>
<dbReference type="AlphaFoldDB" id="A0A6M8MMQ6"/>
<dbReference type="Proteomes" id="UP000501989">
    <property type="component" value="Chromosome"/>
</dbReference>
<dbReference type="InterPro" id="IPR008966">
    <property type="entry name" value="Adhesion_dom_sf"/>
</dbReference>
<proteinExistence type="predicted"/>
<evidence type="ECO:0000313" key="2">
    <source>
        <dbReference type="EMBL" id="QKF51452.1"/>
    </source>
</evidence>
<evidence type="ECO:0000259" key="1">
    <source>
        <dbReference type="Pfam" id="PF00419"/>
    </source>
</evidence>
<dbReference type="InterPro" id="IPR036937">
    <property type="entry name" value="Adhesion_dom_fimbrial_sf"/>
</dbReference>
<dbReference type="GO" id="GO:0007155">
    <property type="term" value="P:cell adhesion"/>
    <property type="evidence" value="ECO:0007669"/>
    <property type="project" value="InterPro"/>
</dbReference>
<dbReference type="EMBL" id="CP053746">
    <property type="protein sequence ID" value="QKF51452.1"/>
    <property type="molecule type" value="Genomic_DNA"/>
</dbReference>
<dbReference type="KEGG" id="pgg:FX982_02413"/>
<accession>A0A6M8MMQ6</accession>
<dbReference type="GO" id="GO:0009289">
    <property type="term" value="C:pilus"/>
    <property type="evidence" value="ECO:0007669"/>
    <property type="project" value="InterPro"/>
</dbReference>
<evidence type="ECO:0000313" key="3">
    <source>
        <dbReference type="Proteomes" id="UP000501989"/>
    </source>
</evidence>
<gene>
    <name evidence="2" type="ORF">FX982_02413</name>
</gene>
<name>A0A6M8MMQ6_9PSED</name>